<dbReference type="PROSITE" id="PS00022">
    <property type="entry name" value="EGF_1"/>
    <property type="match status" value="1"/>
</dbReference>
<evidence type="ECO:0000313" key="4">
    <source>
        <dbReference type="Proteomes" id="UP000887569"/>
    </source>
</evidence>
<protein>
    <submittedName>
        <fullName evidence="5">EGF-like domain-containing protein</fullName>
    </submittedName>
</protein>
<keyword evidence="2" id="KW-0812">Transmembrane</keyword>
<feature type="disulfide bond" evidence="1">
    <location>
        <begin position="190"/>
        <end position="199"/>
    </location>
</feature>
<organism evidence="4 5">
    <name type="scientific">Parascaris univalens</name>
    <name type="common">Nematode worm</name>
    <dbReference type="NCBI Taxonomy" id="6257"/>
    <lineage>
        <taxon>Eukaryota</taxon>
        <taxon>Metazoa</taxon>
        <taxon>Ecdysozoa</taxon>
        <taxon>Nematoda</taxon>
        <taxon>Chromadorea</taxon>
        <taxon>Rhabditida</taxon>
        <taxon>Spirurina</taxon>
        <taxon>Ascaridomorpha</taxon>
        <taxon>Ascaridoidea</taxon>
        <taxon>Ascarididae</taxon>
        <taxon>Parascaris</taxon>
    </lineage>
</organism>
<comment type="caution">
    <text evidence="1">Lacks conserved residue(s) required for the propagation of feature annotation.</text>
</comment>
<reference evidence="5" key="1">
    <citation type="submission" date="2022-11" db="UniProtKB">
        <authorList>
            <consortium name="WormBaseParasite"/>
        </authorList>
    </citation>
    <scope>IDENTIFICATION</scope>
</reference>
<keyword evidence="1" id="KW-0245">EGF-like domain</keyword>
<dbReference type="WBParaSite" id="PgR096_g007_t03">
    <property type="protein sequence ID" value="PgR096_g007_t03"/>
    <property type="gene ID" value="PgR096_g007"/>
</dbReference>
<evidence type="ECO:0000259" key="3">
    <source>
        <dbReference type="PROSITE" id="PS50026"/>
    </source>
</evidence>
<evidence type="ECO:0000256" key="1">
    <source>
        <dbReference type="PROSITE-ProRule" id="PRU00076"/>
    </source>
</evidence>
<evidence type="ECO:0000256" key="2">
    <source>
        <dbReference type="SAM" id="Phobius"/>
    </source>
</evidence>
<keyword evidence="2" id="KW-1133">Transmembrane helix</keyword>
<keyword evidence="2" id="KW-0472">Membrane</keyword>
<dbReference type="SUPFAM" id="SSF57196">
    <property type="entry name" value="EGF/Laminin"/>
    <property type="match status" value="1"/>
</dbReference>
<feature type="domain" description="EGF-like" evidence="3">
    <location>
        <begin position="159"/>
        <end position="200"/>
    </location>
</feature>
<keyword evidence="4" id="KW-1185">Reference proteome</keyword>
<dbReference type="Gene3D" id="2.10.25.10">
    <property type="entry name" value="Laminin"/>
    <property type="match status" value="1"/>
</dbReference>
<dbReference type="InterPro" id="IPR000742">
    <property type="entry name" value="EGF"/>
</dbReference>
<proteinExistence type="predicted"/>
<dbReference type="Proteomes" id="UP000887569">
    <property type="component" value="Unplaced"/>
</dbReference>
<evidence type="ECO:0000313" key="5">
    <source>
        <dbReference type="WBParaSite" id="PgR096_g007_t03"/>
    </source>
</evidence>
<sequence length="258" mass="29551">GGCGADRRSQAEMLPIFVLVSVLSVRNMFCFDQGVWLSSIQSHSRLDAQSIFKSIDTQQTTAHSLLHIFGEDQPGTTTKFVDDYAFIRPDQPFKLSCPKNFSFQYASPSMKRVDLNWNDDDDHHHDYDDSALYWTYATEGDIVRCVEPMSDTVYRYTISYKNCSSPICKNGGACVEKPLEWGISYYECHCPYKTRGLECDERYQGIEWLVALLWAAVLGEVTLMVVALCRHKHQRYYCGIANKKRFVDVLNDSKKDVS</sequence>
<keyword evidence="1" id="KW-1015">Disulfide bond</keyword>
<feature type="transmembrane region" description="Helical" evidence="2">
    <location>
        <begin position="208"/>
        <end position="229"/>
    </location>
</feature>
<accession>A0A915C899</accession>
<dbReference type="AlphaFoldDB" id="A0A915C899"/>
<dbReference type="PROSITE" id="PS50026">
    <property type="entry name" value="EGF_3"/>
    <property type="match status" value="1"/>
</dbReference>
<name>A0A915C899_PARUN</name>